<evidence type="ECO:0000313" key="2">
    <source>
        <dbReference type="Proteomes" id="UP000292445"/>
    </source>
</evidence>
<dbReference type="AlphaFoldDB" id="A0A4Q7NCG5"/>
<reference evidence="1 2" key="1">
    <citation type="submission" date="2019-02" db="EMBL/GenBank/DDBJ databases">
        <title>Genomic Encyclopedia of Type Strains, Phase IV (KMG-IV): sequencing the most valuable type-strain genomes for metagenomic binning, comparative biology and taxonomic classification.</title>
        <authorList>
            <person name="Goeker M."/>
        </authorList>
    </citation>
    <scope>NUCLEOTIDE SEQUENCE [LARGE SCALE GENOMIC DNA]</scope>
    <source>
        <strain evidence="1 2">K24</strain>
    </source>
</reference>
<comment type="caution">
    <text evidence="1">The sequence shown here is derived from an EMBL/GenBank/DDBJ whole genome shotgun (WGS) entry which is preliminary data.</text>
</comment>
<gene>
    <name evidence="1" type="ORF">EV675_3215</name>
</gene>
<proteinExistence type="predicted"/>
<dbReference type="EMBL" id="SGXC01000002">
    <property type="protein sequence ID" value="RZS80603.1"/>
    <property type="molecule type" value="Genomic_DNA"/>
</dbReference>
<dbReference type="Proteomes" id="UP000292445">
    <property type="component" value="Unassembled WGS sequence"/>
</dbReference>
<keyword evidence="2" id="KW-1185">Reference proteome</keyword>
<protein>
    <submittedName>
        <fullName evidence="1">Uncharacterized protein</fullName>
    </submittedName>
</protein>
<evidence type="ECO:0000313" key="1">
    <source>
        <dbReference type="EMBL" id="RZS80603.1"/>
    </source>
</evidence>
<accession>A0A4Q7NCG5</accession>
<name>A0A4Q7NCG5_9BURK</name>
<sequence length="53" mass="5522">MPPDIDAIALDVAREIKALDPIAMPGGHAQYLAAIQSLVADGIRAVTEEAHDA</sequence>
<organism evidence="1 2">
    <name type="scientific">Pigmentiphaga kullae</name>
    <dbReference type="NCBI Taxonomy" id="151784"/>
    <lineage>
        <taxon>Bacteria</taxon>
        <taxon>Pseudomonadati</taxon>
        <taxon>Pseudomonadota</taxon>
        <taxon>Betaproteobacteria</taxon>
        <taxon>Burkholderiales</taxon>
        <taxon>Alcaligenaceae</taxon>
        <taxon>Pigmentiphaga</taxon>
    </lineage>
</organism>
<dbReference type="RefSeq" id="WP_165404626.1">
    <property type="nucleotide sequence ID" value="NZ_SGXC01000002.1"/>
</dbReference>